<dbReference type="OrthoDB" id="6413717at2759"/>
<reference evidence="1" key="1">
    <citation type="submission" date="2020-08" db="EMBL/GenBank/DDBJ databases">
        <title>Multicomponent nature underlies the extraordinary mechanical properties of spider dragline silk.</title>
        <authorList>
            <person name="Kono N."/>
            <person name="Nakamura H."/>
            <person name="Mori M."/>
            <person name="Yoshida Y."/>
            <person name="Ohtoshi R."/>
            <person name="Malay A.D."/>
            <person name="Moran D.A.P."/>
            <person name="Tomita M."/>
            <person name="Numata K."/>
            <person name="Arakawa K."/>
        </authorList>
    </citation>
    <scope>NUCLEOTIDE SEQUENCE</scope>
</reference>
<proteinExistence type="predicted"/>
<gene>
    <name evidence="1" type="primary">Sf3b1</name>
    <name evidence="1" type="ORF">TNIN_59701</name>
</gene>
<dbReference type="AlphaFoldDB" id="A0A8X6ILI5"/>
<evidence type="ECO:0000313" key="1">
    <source>
        <dbReference type="EMBL" id="GFS50061.1"/>
    </source>
</evidence>
<protein>
    <submittedName>
        <fullName evidence="1">Splicing factor 3B subunit 1</fullName>
    </submittedName>
</protein>
<comment type="caution">
    <text evidence="1">The sequence shown here is derived from an EMBL/GenBank/DDBJ whole genome shotgun (WGS) entry which is preliminary data.</text>
</comment>
<organism evidence="1 2">
    <name type="scientific">Trichonephila inaurata madagascariensis</name>
    <dbReference type="NCBI Taxonomy" id="2747483"/>
    <lineage>
        <taxon>Eukaryota</taxon>
        <taxon>Metazoa</taxon>
        <taxon>Ecdysozoa</taxon>
        <taxon>Arthropoda</taxon>
        <taxon>Chelicerata</taxon>
        <taxon>Arachnida</taxon>
        <taxon>Araneae</taxon>
        <taxon>Araneomorphae</taxon>
        <taxon>Entelegynae</taxon>
        <taxon>Araneoidea</taxon>
        <taxon>Nephilidae</taxon>
        <taxon>Trichonephila</taxon>
        <taxon>Trichonephila inaurata</taxon>
    </lineage>
</organism>
<sequence>MSSEEYMSSLEKKINNSNWRTNLEIEAQIRELQNRKANLSADGEENGDGVPLTASAGIYMDEDIYGGAKSKYEGYVTSIAANDEADADGMAKLDKAFHRDQS</sequence>
<evidence type="ECO:0000313" key="2">
    <source>
        <dbReference type="Proteomes" id="UP000886998"/>
    </source>
</evidence>
<accession>A0A8X6ILI5</accession>
<dbReference type="EMBL" id="BMAV01026403">
    <property type="protein sequence ID" value="GFS50061.1"/>
    <property type="molecule type" value="Genomic_DNA"/>
</dbReference>
<keyword evidence="2" id="KW-1185">Reference proteome</keyword>
<dbReference type="Proteomes" id="UP000886998">
    <property type="component" value="Unassembled WGS sequence"/>
</dbReference>
<name>A0A8X6ILI5_9ARAC</name>